<dbReference type="Gene3D" id="3.30.300.30">
    <property type="match status" value="2"/>
</dbReference>
<dbReference type="Gene3D" id="1.10.1200.10">
    <property type="entry name" value="ACP-like"/>
    <property type="match status" value="2"/>
</dbReference>
<evidence type="ECO:0000256" key="2">
    <source>
        <dbReference type="ARBA" id="ARBA00022450"/>
    </source>
</evidence>
<sequence length="2461" mass="262046">MIPLSFAQRRLWFIEQLEGPSTLYNLPPLVLRLHGELDPAALRQALRDTLDRHEVLRTVLTVSDGEPYQRILGLDELGWDLDVVPATDQGLDAAVLAATSHVFDLAGEAPIRAWLFALAPDEHVLTLVLHHIASDGWSVGPLLRDVSQAYEARLVGRAPDWAPLPVQYADYALWQRELLGDGQDPTSLLCRQVAYWRRTLAGVPEELNLPFDRARPAILSDRGHRLAVQVPAETHAALTRLARTEGVTVFMALQASLAVLLSRLGAGTDIPIGTAFAGRTDEALNDLVGFFVNTLVMRTDLSGDPTFTELLARVRRSSWEAFEHQDVPFDRLVEELAPPRSLSRHPLFQVLLTVNNVTLGAGPRSEAPALAGLRVDWGRPGSVAAKFDVEFALEEVLDADGAPAGLRGNVIVAADLFDQASARLLVDRFVRVLGAVAADPKALLGTVDVVGEAERSRVLVEWNGTAVGSVGATVPELFAAQVARTPDAVAAVSGDESLTYAELNARAERLARVLLARGVKPESVVGVCLPRGMDLLVAVLGVWKAGGAYLPIDPGYPVERVAFVVADAAPVAVVTSPAVQDVLPPGVARLLLGDLPGGAARSARSVVRGAHPAYVIYTSGSTGQPKGVVVEHRSLANLVGWAADRFGEADFARVLASTSLSFDVSVFELFGPLVCGGSVEIVADLLALAERDRTWDLSLVSAVPSALARVLGDGVRARVGTVVLAGEALTARTVAEVRTALPGARVANIYGPTEATVYATEWYSTGPVQGTPPIGRPVTNARVYVLDGGLSPAPVGVAGEFYLAGTGLARGYLGRAALTGERFVANPFTPGERMYRTGDLVRWDADGELHYLGRTDDQVKIRGFRIELGEVEAVVAGHPDVVRTAVLAREDTTGEKRLVAYVVPAAGVEGDRLPARVRAHAATLLPEYMVPAAVLVLETLPLSAVGKLDRLALPAPDFAAGVGVGRGPANAREELFCAGFAEVLGLPAVGVDDDFFALGGHSLLVVRLVDWLRQRGLSVPVRALFQTPTAAGLAAVVAGRVEVVVPDNAIPADVTAITPEMLPLVELTQGQVDRVVATVDGGAANVADVYPLAPLQEGLLFHHLLAEDGQDAYSLPTVLRFDTRELLDAFLGALQRVIDRHDIFRTSIVWQGLDSPVQVVWRQVTLPVTETPVGGPDPVAELVEATGSVLDLGRAPLIEVHTAALQGGDEWLGLVRVHHMVQDHMGLDLLISEVGAVLAGRDDALPPVVPFREFVARTRTAVSAQEHERYFSELLGDVDEPTAPYGVLDVRGDGTSQSTVRQRLDAAVTDRLRIVARSLGTSPATLLHVAWARTVAVLSGRADVVFGTVLFGRMDAGAGRVPGPFINTLPVRLRTDRVDARDAVSVMRDQLAGLLEHEHASLAAAQRASAVEGEAPLFTSILNYRHNSSRETGPGHAEPVDTGLDGIAVVYAREYDNYPLSVSVDDDGESLGITVDAVAPIDPQAVARLLATTTGNLTAALEAAQPPALAAVDSLDGDEQHRLLVEWNGTQSAVGAPLLPEVFAAQAAATPDATALVCEGSTFTYAELDERSNRLARLLAARGVGPESVVGLLLERGPEVVVALLAVLKAGGAYLPIDPEYPAERIGFIIADAAPVVVLTSSRAAARAALDMPTVLLDDAQVAAELAGLPAEAPQVPIAAGQAAYVIYTSGSTGRPKGVLATHGGLQNLYAFHRSGVMASANERLRVALTASLSFDTSWEGLLWMVGGHELHLIGDELRRDTAALVRYIADEGIGVLDLTPTYAEQLVADGLLSTPLSVLMLGGEGVGDELWQLLRRSDVRSTVDMYGPTEFTVDALWADGADRRQAIGHRPVANTRAYVLDSRLRPVPTGVPGELYLAGAGMTRGYLRRPGLTAGRFVACPYGGPGERMYRTGDVVRWAVDGRVEYLGRVDEQVKLRGFRIELGEVQAAVAAYPDVTQAAVIVRDDRLVAYVVGGDGSGVREFAAQRLPEYMVPAAVVVLDALPVTVNGKLDRRALPASAFAIGGARTSLDARGELVASMFADVLGLPRVGVQDDFFALGGHSLLAVRLLSRLRSVWGVDLSLRVLFEAPTPRAFAGRLGEGGSARPVLVAGERPERLPLSFGQRRLWFINQLEGAGSAYNMPVVTRLSGAVDVDALEWALRDVVGRHEVLRTVFPVVDGEPFQRVLGVAELDWRLECVESVDVDAVVAEVVGRPFDVSVEVPLRAVLVNGGVLVVVVHHIAGDGWSMGPLARDVSVAYAARCGGGVPGWLPLPVQYADFALWQRRLLGDESDPESRLSRQLGYWRGVLAGVPQELALPFDRGRPLVASHRGFQAPVEVSAGLHARLVEVARACGVTVFMVWQASLAVLLSRWGAGVDIPIGSAHAGRVDETLDDLVGLFVNTVVLRADLSGDPSFAQVLVRVREAALAGAAHQDVPFERLVEEIAPVRSMARHPLFQVV</sequence>
<dbReference type="InterPro" id="IPR000873">
    <property type="entry name" value="AMP-dep_synth/lig_dom"/>
</dbReference>
<gene>
    <name evidence="5" type="ORF">GA0070216_1431</name>
</gene>
<dbReference type="CDD" id="cd05930">
    <property type="entry name" value="A_NRPS"/>
    <property type="match status" value="2"/>
</dbReference>
<dbReference type="NCBIfam" id="TIGR01733">
    <property type="entry name" value="AA-adenyl-dom"/>
    <property type="match status" value="2"/>
</dbReference>
<proteinExistence type="predicted"/>
<dbReference type="InterPro" id="IPR023213">
    <property type="entry name" value="CAT-like_dom_sf"/>
</dbReference>
<dbReference type="Pfam" id="PF13193">
    <property type="entry name" value="AMP-binding_C"/>
    <property type="match status" value="2"/>
</dbReference>
<evidence type="ECO:0000256" key="3">
    <source>
        <dbReference type="ARBA" id="ARBA00022553"/>
    </source>
</evidence>
<dbReference type="SUPFAM" id="SSF47336">
    <property type="entry name" value="ACP-like"/>
    <property type="match status" value="2"/>
</dbReference>
<reference evidence="6" key="1">
    <citation type="submission" date="2016-06" db="EMBL/GenBank/DDBJ databases">
        <authorList>
            <person name="Varghese N."/>
            <person name="Submissions Spin"/>
        </authorList>
    </citation>
    <scope>NUCLEOTIDE SEQUENCE [LARGE SCALE GENOMIC DNA]</scope>
    <source>
        <strain evidence="6">DSM 44100</strain>
    </source>
</reference>
<dbReference type="Pfam" id="PF00668">
    <property type="entry name" value="Condensation"/>
    <property type="match status" value="3"/>
</dbReference>
<dbReference type="InterPro" id="IPR001242">
    <property type="entry name" value="Condensation_dom"/>
</dbReference>
<dbReference type="GO" id="GO:0031177">
    <property type="term" value="F:phosphopantetheine binding"/>
    <property type="evidence" value="ECO:0007669"/>
    <property type="project" value="InterPro"/>
</dbReference>
<dbReference type="CDD" id="cd19540">
    <property type="entry name" value="LCL_NRPS-like"/>
    <property type="match status" value="2"/>
</dbReference>
<organism evidence="5 6">
    <name type="scientific">Micromonospora matsumotoense</name>
    <dbReference type="NCBI Taxonomy" id="121616"/>
    <lineage>
        <taxon>Bacteria</taxon>
        <taxon>Bacillati</taxon>
        <taxon>Actinomycetota</taxon>
        <taxon>Actinomycetes</taxon>
        <taxon>Micromonosporales</taxon>
        <taxon>Micromonosporaceae</taxon>
        <taxon>Micromonospora</taxon>
    </lineage>
</organism>
<dbReference type="FunFam" id="3.40.50.12780:FF:000012">
    <property type="entry name" value="Non-ribosomal peptide synthetase"/>
    <property type="match status" value="1"/>
</dbReference>
<dbReference type="InterPro" id="IPR020806">
    <property type="entry name" value="PKS_PP-bd"/>
</dbReference>
<feature type="non-terminal residue" evidence="5">
    <location>
        <position position="2461"/>
    </location>
</feature>
<dbReference type="PROSITE" id="PS00012">
    <property type="entry name" value="PHOSPHOPANTETHEINE"/>
    <property type="match status" value="2"/>
</dbReference>
<keyword evidence="6" id="KW-1185">Reference proteome</keyword>
<dbReference type="Pfam" id="PF00550">
    <property type="entry name" value="PP-binding"/>
    <property type="match status" value="2"/>
</dbReference>
<dbReference type="PANTHER" id="PTHR45527">
    <property type="entry name" value="NONRIBOSOMAL PEPTIDE SYNTHETASE"/>
    <property type="match status" value="1"/>
</dbReference>
<dbReference type="InterPro" id="IPR006162">
    <property type="entry name" value="Ppantetheine_attach_site"/>
</dbReference>
<dbReference type="STRING" id="121616.GA0070216_1431"/>
<dbReference type="FunFam" id="3.30.300.30:FF:000010">
    <property type="entry name" value="Enterobactin synthetase component F"/>
    <property type="match status" value="1"/>
</dbReference>
<dbReference type="Gene3D" id="3.30.559.10">
    <property type="entry name" value="Chloramphenicol acetyltransferase-like domain"/>
    <property type="match status" value="3"/>
</dbReference>
<dbReference type="InterPro" id="IPR010071">
    <property type="entry name" value="AA_adenyl_dom"/>
</dbReference>
<dbReference type="GO" id="GO:0008610">
    <property type="term" value="P:lipid biosynthetic process"/>
    <property type="evidence" value="ECO:0007669"/>
    <property type="project" value="UniProtKB-ARBA"/>
</dbReference>
<evidence type="ECO:0000313" key="5">
    <source>
        <dbReference type="EMBL" id="SCF49987.1"/>
    </source>
</evidence>
<dbReference type="InterPro" id="IPR045851">
    <property type="entry name" value="AMP-bd_C_sf"/>
</dbReference>
<dbReference type="PROSITE" id="PS00455">
    <property type="entry name" value="AMP_BINDING"/>
    <property type="match status" value="2"/>
</dbReference>
<comment type="cofactor">
    <cofactor evidence="1">
        <name>pantetheine 4'-phosphate</name>
        <dbReference type="ChEBI" id="CHEBI:47942"/>
    </cofactor>
</comment>
<dbReference type="FunFam" id="2.30.38.10:FF:000001">
    <property type="entry name" value="Non-ribosomal peptide synthetase PvdI"/>
    <property type="match status" value="2"/>
</dbReference>
<keyword evidence="3" id="KW-0597">Phosphoprotein</keyword>
<dbReference type="GO" id="GO:0003824">
    <property type="term" value="F:catalytic activity"/>
    <property type="evidence" value="ECO:0007669"/>
    <property type="project" value="InterPro"/>
</dbReference>
<dbReference type="Pfam" id="PF00501">
    <property type="entry name" value="AMP-binding"/>
    <property type="match status" value="2"/>
</dbReference>
<dbReference type="Gene3D" id="3.40.50.980">
    <property type="match status" value="4"/>
</dbReference>
<protein>
    <submittedName>
        <fullName evidence="5">Amino acid adenylation domain-containing protein</fullName>
    </submittedName>
</protein>
<dbReference type="Gene3D" id="2.30.38.10">
    <property type="entry name" value="Luciferase, Domain 3"/>
    <property type="match status" value="2"/>
</dbReference>
<dbReference type="CDD" id="cd19544">
    <property type="entry name" value="E-C_NRPS"/>
    <property type="match status" value="1"/>
</dbReference>
<evidence type="ECO:0000313" key="6">
    <source>
        <dbReference type="Proteomes" id="UP000198797"/>
    </source>
</evidence>
<dbReference type="GO" id="GO:0043041">
    <property type="term" value="P:amino acid activation for nonribosomal peptide biosynthetic process"/>
    <property type="evidence" value="ECO:0007669"/>
    <property type="project" value="TreeGrafter"/>
</dbReference>
<dbReference type="GO" id="GO:0044550">
    <property type="term" value="P:secondary metabolite biosynthetic process"/>
    <property type="evidence" value="ECO:0007669"/>
    <property type="project" value="UniProtKB-ARBA"/>
</dbReference>
<name>A0A1C5AXU4_9ACTN</name>
<dbReference type="SUPFAM" id="SSF56801">
    <property type="entry name" value="Acetyl-CoA synthetase-like"/>
    <property type="match status" value="2"/>
</dbReference>
<dbReference type="PROSITE" id="PS50075">
    <property type="entry name" value="CARRIER"/>
    <property type="match status" value="2"/>
</dbReference>
<dbReference type="SUPFAM" id="SSF52777">
    <property type="entry name" value="CoA-dependent acyltransferases"/>
    <property type="match status" value="6"/>
</dbReference>
<dbReference type="InterPro" id="IPR025110">
    <property type="entry name" value="AMP-bd_C"/>
</dbReference>
<dbReference type="InterPro" id="IPR020845">
    <property type="entry name" value="AMP-binding_CS"/>
</dbReference>
<evidence type="ECO:0000256" key="1">
    <source>
        <dbReference type="ARBA" id="ARBA00001957"/>
    </source>
</evidence>
<dbReference type="Gene3D" id="3.30.559.30">
    <property type="entry name" value="Nonribosomal peptide synthetase, condensation domain"/>
    <property type="match status" value="3"/>
</dbReference>
<accession>A0A1C5AXU4</accession>
<feature type="domain" description="Carrier" evidence="4">
    <location>
        <begin position="967"/>
        <end position="1041"/>
    </location>
</feature>
<dbReference type="InterPro" id="IPR009081">
    <property type="entry name" value="PP-bd_ACP"/>
</dbReference>
<evidence type="ECO:0000259" key="4">
    <source>
        <dbReference type="PROSITE" id="PS50075"/>
    </source>
</evidence>
<dbReference type="InterPro" id="IPR036736">
    <property type="entry name" value="ACP-like_sf"/>
</dbReference>
<feature type="domain" description="Carrier" evidence="4">
    <location>
        <begin position="2029"/>
        <end position="2104"/>
    </location>
</feature>
<dbReference type="EMBL" id="FMCU01000043">
    <property type="protein sequence ID" value="SCF49987.1"/>
    <property type="molecule type" value="Genomic_DNA"/>
</dbReference>
<dbReference type="PANTHER" id="PTHR45527:SF1">
    <property type="entry name" value="FATTY ACID SYNTHASE"/>
    <property type="match status" value="1"/>
</dbReference>
<dbReference type="FunFam" id="3.40.50.980:FF:000001">
    <property type="entry name" value="Non-ribosomal peptide synthetase"/>
    <property type="match status" value="2"/>
</dbReference>
<keyword evidence="2" id="KW-0596">Phosphopantetheine</keyword>
<dbReference type="SMART" id="SM00823">
    <property type="entry name" value="PKS_PP"/>
    <property type="match status" value="2"/>
</dbReference>
<dbReference type="Proteomes" id="UP000198797">
    <property type="component" value="Unassembled WGS sequence"/>
</dbReference>
<dbReference type="GO" id="GO:0005737">
    <property type="term" value="C:cytoplasm"/>
    <property type="evidence" value="ECO:0007669"/>
    <property type="project" value="TreeGrafter"/>
</dbReference>